<feature type="domain" description="LysR substrate-binding" evidence="1">
    <location>
        <begin position="7"/>
        <end position="41"/>
    </location>
</feature>
<name>A0AA97AIM0_9CYAN</name>
<evidence type="ECO:0000313" key="2">
    <source>
        <dbReference type="EMBL" id="WNZ26820.1"/>
    </source>
</evidence>
<accession>A0AA97AIM0</accession>
<gene>
    <name evidence="2" type="ORF">HJG54_26945</name>
</gene>
<dbReference type="SUPFAM" id="SSF53850">
    <property type="entry name" value="Periplasmic binding protein-like II"/>
    <property type="match status" value="1"/>
</dbReference>
<dbReference type="AlphaFoldDB" id="A0AA97AIM0"/>
<dbReference type="Gene3D" id="3.40.190.10">
    <property type="entry name" value="Periplasmic binding protein-like II"/>
    <property type="match status" value="1"/>
</dbReference>
<dbReference type="Pfam" id="PF03466">
    <property type="entry name" value="LysR_substrate"/>
    <property type="match status" value="1"/>
</dbReference>
<evidence type="ECO:0000259" key="1">
    <source>
        <dbReference type="Pfam" id="PF03466"/>
    </source>
</evidence>
<dbReference type="InterPro" id="IPR005119">
    <property type="entry name" value="LysR_subst-bd"/>
</dbReference>
<reference evidence="2" key="1">
    <citation type="submission" date="2020-05" db="EMBL/GenBank/DDBJ databases">
        <authorList>
            <person name="Zhu T."/>
            <person name="Keshari N."/>
            <person name="Lu X."/>
        </authorList>
    </citation>
    <scope>NUCLEOTIDE SEQUENCE</scope>
    <source>
        <strain evidence="2">NK1-12</strain>
    </source>
</reference>
<protein>
    <recommendedName>
        <fullName evidence="1">LysR substrate-binding domain-containing protein</fullName>
    </recommendedName>
</protein>
<organism evidence="2">
    <name type="scientific">Leptolyngbya sp. NK1-12</name>
    <dbReference type="NCBI Taxonomy" id="2547451"/>
    <lineage>
        <taxon>Bacteria</taxon>
        <taxon>Bacillati</taxon>
        <taxon>Cyanobacteriota</taxon>
        <taxon>Cyanophyceae</taxon>
        <taxon>Leptolyngbyales</taxon>
        <taxon>Leptolyngbyaceae</taxon>
        <taxon>Leptolyngbya group</taxon>
        <taxon>Leptolyngbya</taxon>
    </lineage>
</organism>
<sequence>MSQQINRGKKGRLTIGINTSIANSRLPDILRVFHERYPDVT</sequence>
<proteinExistence type="predicted"/>
<dbReference type="EMBL" id="CP053586">
    <property type="protein sequence ID" value="WNZ26820.1"/>
    <property type="molecule type" value="Genomic_DNA"/>
</dbReference>